<evidence type="ECO:0000256" key="3">
    <source>
        <dbReference type="ARBA" id="ARBA00023163"/>
    </source>
</evidence>
<evidence type="ECO:0000259" key="6">
    <source>
        <dbReference type="PROSITE" id="PS50977"/>
    </source>
</evidence>
<reference evidence="7 8" key="1">
    <citation type="submission" date="2019-03" db="EMBL/GenBank/DDBJ databases">
        <title>Genomic Encyclopedia of Type Strains, Phase IV (KMG-IV): sequencing the most valuable type-strain genomes for metagenomic binning, comparative biology and taxonomic classification.</title>
        <authorList>
            <person name="Goeker M."/>
        </authorList>
    </citation>
    <scope>NUCLEOTIDE SEQUENCE [LARGE SCALE GENOMIC DNA]</scope>
    <source>
        <strain evidence="7 8">DSM 45934</strain>
    </source>
</reference>
<dbReference type="InterPro" id="IPR050109">
    <property type="entry name" value="HTH-type_TetR-like_transc_reg"/>
</dbReference>
<keyword evidence="8" id="KW-1185">Reference proteome</keyword>
<organism evidence="7 8">
    <name type="scientific">Actinocrispum wychmicini</name>
    <dbReference type="NCBI Taxonomy" id="1213861"/>
    <lineage>
        <taxon>Bacteria</taxon>
        <taxon>Bacillati</taxon>
        <taxon>Actinomycetota</taxon>
        <taxon>Actinomycetes</taxon>
        <taxon>Pseudonocardiales</taxon>
        <taxon>Pseudonocardiaceae</taxon>
        <taxon>Actinocrispum</taxon>
    </lineage>
</organism>
<evidence type="ECO:0000256" key="1">
    <source>
        <dbReference type="ARBA" id="ARBA00023015"/>
    </source>
</evidence>
<evidence type="ECO:0000256" key="5">
    <source>
        <dbReference type="SAM" id="MobiDB-lite"/>
    </source>
</evidence>
<evidence type="ECO:0000313" key="7">
    <source>
        <dbReference type="EMBL" id="TCO55932.1"/>
    </source>
</evidence>
<dbReference type="Gene3D" id="1.10.357.10">
    <property type="entry name" value="Tetracycline Repressor, domain 2"/>
    <property type="match status" value="1"/>
</dbReference>
<dbReference type="GO" id="GO:0000976">
    <property type="term" value="F:transcription cis-regulatory region binding"/>
    <property type="evidence" value="ECO:0007669"/>
    <property type="project" value="TreeGrafter"/>
</dbReference>
<dbReference type="InterPro" id="IPR001647">
    <property type="entry name" value="HTH_TetR"/>
</dbReference>
<dbReference type="SUPFAM" id="SSF46689">
    <property type="entry name" value="Homeodomain-like"/>
    <property type="match status" value="1"/>
</dbReference>
<comment type="caution">
    <text evidence="7">The sequence shown here is derived from an EMBL/GenBank/DDBJ whole genome shotgun (WGS) entry which is preliminary data.</text>
</comment>
<dbReference type="PANTHER" id="PTHR30055">
    <property type="entry name" value="HTH-TYPE TRANSCRIPTIONAL REGULATOR RUTR"/>
    <property type="match status" value="1"/>
</dbReference>
<keyword evidence="3" id="KW-0804">Transcription</keyword>
<name>A0A4R2JD03_9PSEU</name>
<dbReference type="AlphaFoldDB" id="A0A4R2JD03"/>
<keyword evidence="2 4" id="KW-0238">DNA-binding</keyword>
<proteinExistence type="predicted"/>
<evidence type="ECO:0000256" key="4">
    <source>
        <dbReference type="PROSITE-ProRule" id="PRU00335"/>
    </source>
</evidence>
<dbReference type="Pfam" id="PF21597">
    <property type="entry name" value="TetR_C_43"/>
    <property type="match status" value="1"/>
</dbReference>
<dbReference type="PANTHER" id="PTHR30055:SF234">
    <property type="entry name" value="HTH-TYPE TRANSCRIPTIONAL REGULATOR BETI"/>
    <property type="match status" value="1"/>
</dbReference>
<feature type="domain" description="HTH tetR-type" evidence="6">
    <location>
        <begin position="27"/>
        <end position="86"/>
    </location>
</feature>
<dbReference type="InterPro" id="IPR036271">
    <property type="entry name" value="Tet_transcr_reg_TetR-rel_C_sf"/>
</dbReference>
<feature type="compositionally biased region" description="Polar residues" evidence="5">
    <location>
        <begin position="1"/>
        <end position="16"/>
    </location>
</feature>
<dbReference type="PRINTS" id="PR00455">
    <property type="entry name" value="HTHTETR"/>
</dbReference>
<dbReference type="GO" id="GO:0003700">
    <property type="term" value="F:DNA-binding transcription factor activity"/>
    <property type="evidence" value="ECO:0007669"/>
    <property type="project" value="TreeGrafter"/>
</dbReference>
<keyword evidence="1" id="KW-0805">Transcription regulation</keyword>
<dbReference type="PROSITE" id="PS50977">
    <property type="entry name" value="HTH_TETR_2"/>
    <property type="match status" value="1"/>
</dbReference>
<dbReference type="Pfam" id="PF00440">
    <property type="entry name" value="TetR_N"/>
    <property type="match status" value="1"/>
</dbReference>
<feature type="compositionally biased region" description="Basic and acidic residues" evidence="5">
    <location>
        <begin position="217"/>
        <end position="229"/>
    </location>
</feature>
<dbReference type="Proteomes" id="UP000295680">
    <property type="component" value="Unassembled WGS sequence"/>
</dbReference>
<dbReference type="InterPro" id="IPR009057">
    <property type="entry name" value="Homeodomain-like_sf"/>
</dbReference>
<evidence type="ECO:0000313" key="8">
    <source>
        <dbReference type="Proteomes" id="UP000295680"/>
    </source>
</evidence>
<feature type="DNA-binding region" description="H-T-H motif" evidence="4">
    <location>
        <begin position="49"/>
        <end position="68"/>
    </location>
</feature>
<dbReference type="EMBL" id="SLWS01000007">
    <property type="protein sequence ID" value="TCO55932.1"/>
    <property type="molecule type" value="Genomic_DNA"/>
</dbReference>
<feature type="region of interest" description="Disordered" evidence="5">
    <location>
        <begin position="206"/>
        <end position="229"/>
    </location>
</feature>
<gene>
    <name evidence="7" type="ORF">EV192_107355</name>
</gene>
<protein>
    <submittedName>
        <fullName evidence="7">TetR family transcriptional regulator</fullName>
    </submittedName>
</protein>
<dbReference type="InterPro" id="IPR049445">
    <property type="entry name" value="TetR_SbtR-like_C"/>
</dbReference>
<sequence length="229" mass="25705">MRSSNDTMTDTAGPESTRSRTLRRDAVLNRQRLLQAAREVYAEQGHDAGVDEIARRAGVGMGTLYRNFPTKNDLLRTLRQDLLADVSRQAAAVAAEQPPGDGLEACLWCVGTEMQAHHGYLTLLWEAFPRAEDPDRSEFWQLVHRLLDEAKDAGRIRDDLTVTDVFLTLLSIRALIDDTTSQAPGMWRRHLSVVLAGFRPTAAELEYPPTDDSLVEPDVRQRSHRGESR</sequence>
<accession>A0A4R2JD03</accession>
<evidence type="ECO:0000256" key="2">
    <source>
        <dbReference type="ARBA" id="ARBA00023125"/>
    </source>
</evidence>
<feature type="region of interest" description="Disordered" evidence="5">
    <location>
        <begin position="1"/>
        <end position="24"/>
    </location>
</feature>
<dbReference type="SUPFAM" id="SSF48498">
    <property type="entry name" value="Tetracyclin repressor-like, C-terminal domain"/>
    <property type="match status" value="1"/>
</dbReference>